<evidence type="ECO:0000313" key="2">
    <source>
        <dbReference type="Proteomes" id="UP000564573"/>
    </source>
</evidence>
<dbReference type="Proteomes" id="UP000564573">
    <property type="component" value="Unassembled WGS sequence"/>
</dbReference>
<comment type="caution">
    <text evidence="1">The sequence shown here is derived from an EMBL/GenBank/DDBJ whole genome shotgun (WGS) entry which is preliminary data.</text>
</comment>
<dbReference type="AlphaFoldDB" id="A0A839XV43"/>
<sequence>MDEREQRRRQRRLFRSLAYISDLGAEEHLPMLTWVVPGNEDTLYGFPSSDCAADERDKVFRAWRDALEEEFHPYGEHTVDQGTWQTRLHGDLVYIVVRNMQAGV</sequence>
<evidence type="ECO:0000313" key="1">
    <source>
        <dbReference type="EMBL" id="MBB3665919.1"/>
    </source>
</evidence>
<organism evidence="1 2">
    <name type="scientific">Prauserella sediminis</name>
    <dbReference type="NCBI Taxonomy" id="577680"/>
    <lineage>
        <taxon>Bacteria</taxon>
        <taxon>Bacillati</taxon>
        <taxon>Actinomycetota</taxon>
        <taxon>Actinomycetes</taxon>
        <taxon>Pseudonocardiales</taxon>
        <taxon>Pseudonocardiaceae</taxon>
        <taxon>Prauserella</taxon>
        <taxon>Prauserella salsuginis group</taxon>
    </lineage>
</organism>
<dbReference type="RefSeq" id="WP_183787119.1">
    <property type="nucleotide sequence ID" value="NZ_JACIBS010000009.1"/>
</dbReference>
<reference evidence="1 2" key="1">
    <citation type="submission" date="2020-08" db="EMBL/GenBank/DDBJ databases">
        <title>Sequencing the genomes of 1000 actinobacteria strains.</title>
        <authorList>
            <person name="Klenk H.-P."/>
        </authorList>
    </citation>
    <scope>NUCLEOTIDE SEQUENCE [LARGE SCALE GENOMIC DNA]</scope>
    <source>
        <strain evidence="1 2">DSM 45267</strain>
    </source>
</reference>
<dbReference type="EMBL" id="JACIBS010000009">
    <property type="protein sequence ID" value="MBB3665919.1"/>
    <property type="molecule type" value="Genomic_DNA"/>
</dbReference>
<gene>
    <name evidence="1" type="ORF">FB384_004878</name>
</gene>
<protein>
    <submittedName>
        <fullName evidence="1">Uncharacterized protein</fullName>
    </submittedName>
</protein>
<keyword evidence="2" id="KW-1185">Reference proteome</keyword>
<accession>A0A839XV43</accession>
<name>A0A839XV43_9PSEU</name>
<proteinExistence type="predicted"/>